<dbReference type="InterPro" id="IPR028974">
    <property type="entry name" value="TSP_type-3_rpt"/>
</dbReference>
<accession>A0A1B1TB50</accession>
<dbReference type="Gene3D" id="4.10.1080.10">
    <property type="entry name" value="TSP type-3 repeat"/>
    <property type="match status" value="1"/>
</dbReference>
<reference evidence="1" key="1">
    <citation type="submission" date="2014-11" db="EMBL/GenBank/DDBJ databases">
        <authorList>
            <person name="Zhu J."/>
            <person name="Qi W."/>
            <person name="Song R."/>
        </authorList>
    </citation>
    <scope>NUCLEOTIDE SEQUENCE</scope>
</reference>
<name>A0A1B1TB50_9ARCH</name>
<evidence type="ECO:0000313" key="1">
    <source>
        <dbReference type="EMBL" id="ANV79521.1"/>
    </source>
</evidence>
<dbReference type="GO" id="GO:0005509">
    <property type="term" value="F:calcium ion binding"/>
    <property type="evidence" value="ECO:0007669"/>
    <property type="project" value="InterPro"/>
</dbReference>
<proteinExistence type="predicted"/>
<dbReference type="SUPFAM" id="SSF103647">
    <property type="entry name" value="TSP type-3 repeat"/>
    <property type="match status" value="1"/>
</dbReference>
<dbReference type="EMBL" id="KP211837">
    <property type="protein sequence ID" value="ANV79521.1"/>
    <property type="molecule type" value="Genomic_DNA"/>
</dbReference>
<sequence>MILVLDNCNLLGDAFPLDPSEYLDTDGDTLGNNLDIDDDNDGYNDSIDAFELDPSEWNDTDGDNIGDNFDLFDNDPLEWADSDGDSVGNNADQCVFCSRFKSIRRKFCTSLSNW</sequence>
<dbReference type="AlphaFoldDB" id="A0A1B1TB50"/>
<protein>
    <submittedName>
        <fullName evidence="1">Uncharacterized protein</fullName>
    </submittedName>
</protein>
<reference evidence="1" key="2">
    <citation type="journal article" date="2015" name="ISME J.">
        <title>A new class of marine Euryarchaeota group II from the Mediterranean deep chlorophyll maximum.</title>
        <authorList>
            <person name="Martin-Cuadrado A.B."/>
            <person name="Garcia-Heredia I."/>
            <person name="Molto A.G."/>
            <person name="Lopez-Ubeda R."/>
            <person name="Kimes N."/>
            <person name="Lopez-Garcia P."/>
            <person name="Moreira D."/>
            <person name="Rodriguez-Valera F."/>
        </authorList>
    </citation>
    <scope>NUCLEOTIDE SEQUENCE</scope>
</reference>
<organism evidence="1">
    <name type="scientific">uncultured Poseidoniia archaeon</name>
    <dbReference type="NCBI Taxonomy" id="1697135"/>
    <lineage>
        <taxon>Archaea</taxon>
        <taxon>Methanobacteriati</taxon>
        <taxon>Thermoplasmatota</taxon>
        <taxon>Candidatus Poseidoniia</taxon>
        <taxon>environmental samples</taxon>
    </lineage>
</organism>